<comment type="subunit">
    <text evidence="6">Component of the eukaryotic translation initiation factor 3 (eIF-3) complex.</text>
</comment>
<dbReference type="InterPro" id="IPR002925">
    <property type="entry name" value="Dienelactn_hydro"/>
</dbReference>
<evidence type="ECO:0000313" key="11">
    <source>
        <dbReference type="EMBL" id="KAI3403925.2"/>
    </source>
</evidence>
<feature type="repeat" description="WD" evidence="7">
    <location>
        <begin position="381"/>
        <end position="422"/>
    </location>
</feature>
<keyword evidence="2 6" id="KW-0396">Initiation factor</keyword>
<dbReference type="InterPro" id="IPR036322">
    <property type="entry name" value="WD40_repeat_dom_sf"/>
</dbReference>
<evidence type="ECO:0000256" key="2">
    <source>
        <dbReference type="ARBA" id="ARBA00022540"/>
    </source>
</evidence>
<dbReference type="GO" id="GO:0003743">
    <property type="term" value="F:translation initiation factor activity"/>
    <property type="evidence" value="ECO:0007669"/>
    <property type="project" value="UniProtKB-UniRule"/>
</dbReference>
<evidence type="ECO:0000256" key="7">
    <source>
        <dbReference type="PROSITE-ProRule" id="PRU00221"/>
    </source>
</evidence>
<dbReference type="GO" id="GO:0005852">
    <property type="term" value="C:eukaryotic translation initiation factor 3 complex"/>
    <property type="evidence" value="ECO:0007669"/>
    <property type="project" value="UniProtKB-UniRule"/>
</dbReference>
<sequence>MARGNQRELARAKNMKKQEDLKKSQKLGDKNKRMQNDADKMREKQAAGGRESGGCRGCRGSQQNAERETEEAGGGSLDHMGEKLSFHDVQTKDGTTMRIFVFHPKVPNYPNVKFPGVIVYSEIYQVSPPVARFAKDIAGQGFIVAAPSVYHNFEGPEPLEYNDEGTDKGNNYKIQKELKSYDEDADLTIKYLLSLSTCNGNIGATGMCLGGHLAFRTALDSRIKAAFCFFATDIHKHSLGKGMNDDSLKRCNEIKGELVMIFGDKDTHVPLEGRDLIRSELRRNKVQMTFIEINDAQHAFVRDESSKGRYDPAVTKLCFEWLLELFNSVYSKIMRPLKLMGHERALTQVKYNREGDLLFSVAKDNAASIWYSSNGERLGTLEGHQGVIWSIDVDPETLLCATGGGDLQVKLWTVENGKCVYSWSSPSPVRRVAFSPDGSKLLVIADQVMGHIGTISVYDINRDVSTITQQSETPSLVIETEPNGSKATVAGWSENGEFIISGHDNGLVSKYDSRTGELISSLQAHGIHNEEKAVGVTDIQFALEDRSYFITSSKDKCAVLIDVDTFEILKVYKADAPMNAAAITPVKDFVILGGGQEARNVTTTAESQGKFEARFYHKIFEEEIGRVKGHFGPLNTVAVHPDGTGYSSGGEDGFIRVHTFDKSYRDFLFDAERTEKAAAAGTI</sequence>
<dbReference type="Pfam" id="PF01738">
    <property type="entry name" value="DLH"/>
    <property type="match status" value="1"/>
</dbReference>
<dbReference type="EMBL" id="JAHUZD010000118">
    <property type="protein sequence ID" value="KAI3403925.2"/>
    <property type="molecule type" value="Genomic_DNA"/>
</dbReference>
<dbReference type="PROSITE" id="PS50294">
    <property type="entry name" value="WD_REPEATS_REGION"/>
    <property type="match status" value="2"/>
</dbReference>
<accession>A0AAI9WXM7</accession>
<feature type="region of interest" description="Disordered" evidence="8">
    <location>
        <begin position="1"/>
        <end position="81"/>
    </location>
</feature>
<evidence type="ECO:0000259" key="9">
    <source>
        <dbReference type="Pfam" id="PF01738"/>
    </source>
</evidence>
<feature type="domain" description="Dienelactone hydrolase" evidence="9">
    <location>
        <begin position="110"/>
        <end position="328"/>
    </location>
</feature>
<comment type="subcellular location">
    <subcellularLocation>
        <location evidence="6">Cytoplasm</location>
    </subcellularLocation>
</comment>
<evidence type="ECO:0000256" key="6">
    <source>
        <dbReference type="HAMAP-Rule" id="MF_03008"/>
    </source>
</evidence>
<protein>
    <recommendedName>
        <fullName evidence="6">Eukaryotic translation initiation factor 3 subunit I</fullName>
        <shortName evidence="6">eIF3i</shortName>
    </recommendedName>
    <alternativeName>
        <fullName evidence="6">Eukaryotic translation initiation factor 3 39 kDa subunit homolog</fullName>
        <shortName evidence="6">eIF-3 39 kDa subunit homolog</shortName>
    </alternativeName>
</protein>
<dbReference type="SMART" id="SM00320">
    <property type="entry name" value="WD40"/>
    <property type="match status" value="6"/>
</dbReference>
<name>A0AAI9WXM7_9ASCO</name>
<keyword evidence="5 6" id="KW-0648">Protein biosynthesis</keyword>
<dbReference type="Gene3D" id="3.40.50.1820">
    <property type="entry name" value="alpha/beta hydrolase"/>
    <property type="match status" value="1"/>
</dbReference>
<feature type="compositionally biased region" description="Basic and acidic residues" evidence="8">
    <location>
        <begin position="1"/>
        <end position="45"/>
    </location>
</feature>
<evidence type="ECO:0000259" key="10">
    <source>
        <dbReference type="Pfam" id="PF04419"/>
    </source>
</evidence>
<dbReference type="Proteomes" id="UP001202479">
    <property type="component" value="Unassembled WGS sequence"/>
</dbReference>
<dbReference type="InterPro" id="IPR027525">
    <property type="entry name" value="eIF3i"/>
</dbReference>
<dbReference type="PROSITE" id="PS50082">
    <property type="entry name" value="WD_REPEATS_2"/>
    <property type="match status" value="3"/>
</dbReference>
<keyword evidence="12" id="KW-1185">Reference proteome</keyword>
<gene>
    <name evidence="6" type="primary">TIF34</name>
    <name evidence="11" type="ORF">KGF56_003355</name>
</gene>
<dbReference type="PANTHER" id="PTHR47562">
    <property type="match status" value="1"/>
</dbReference>
<dbReference type="GO" id="GO:0016787">
    <property type="term" value="F:hydrolase activity"/>
    <property type="evidence" value="ECO:0007669"/>
    <property type="project" value="InterPro"/>
</dbReference>
<comment type="function">
    <text evidence="6">Component of the eukaryotic translation initiation factor 3 (eIF-3) complex, which is involved in protein synthesis of a specialized repertoire of mRNAs and, together with other initiation factors, stimulates binding of mRNA and methionyl-tRNAi to the 40S ribosome. The eIF-3 complex specifically targets and initiates translation of a subset of mRNAs involved in cell proliferation.</text>
</comment>
<dbReference type="HAMAP" id="MF_03008">
    <property type="entry name" value="eIF3i"/>
    <property type="match status" value="1"/>
</dbReference>
<dbReference type="Pfam" id="PF24805">
    <property type="entry name" value="EIF3I"/>
    <property type="match status" value="1"/>
</dbReference>
<dbReference type="Gene3D" id="2.130.10.10">
    <property type="entry name" value="YVTN repeat-like/Quinoprotein amine dehydrogenase"/>
    <property type="match status" value="1"/>
</dbReference>
<dbReference type="SUPFAM" id="SSF53474">
    <property type="entry name" value="alpha/beta-Hydrolases"/>
    <property type="match status" value="1"/>
</dbReference>
<dbReference type="SUPFAM" id="SSF50978">
    <property type="entry name" value="WD40 repeat-like"/>
    <property type="match status" value="1"/>
</dbReference>
<evidence type="ECO:0000256" key="8">
    <source>
        <dbReference type="SAM" id="MobiDB-lite"/>
    </source>
</evidence>
<evidence type="ECO:0000313" key="12">
    <source>
        <dbReference type="Proteomes" id="UP001202479"/>
    </source>
</evidence>
<evidence type="ECO:0000256" key="1">
    <source>
        <dbReference type="ARBA" id="ARBA00022490"/>
    </source>
</evidence>
<dbReference type="PANTHER" id="PTHR47562:SF2">
    <property type="entry name" value="CARBOXYMETHYLENEBUTENOLIDASE-RELATED"/>
    <property type="match status" value="1"/>
</dbReference>
<comment type="similarity">
    <text evidence="6">Belongs to the eIF-3 subunit I family.</text>
</comment>
<dbReference type="FunFam" id="2.130.10.10:FF:000127">
    <property type="entry name" value="Eukaryotic translation initiation factor 3 subunit I"/>
    <property type="match status" value="1"/>
</dbReference>
<keyword evidence="3 7" id="KW-0853">WD repeat</keyword>
<dbReference type="GO" id="GO:0001732">
    <property type="term" value="P:formation of cytoplasmic translation initiation complex"/>
    <property type="evidence" value="ECO:0007669"/>
    <property type="project" value="UniProtKB-UniRule"/>
</dbReference>
<keyword evidence="1 6" id="KW-0963">Cytoplasm</keyword>
<keyword evidence="4" id="KW-0677">Repeat</keyword>
<organism evidence="11 12">
    <name type="scientific">Candida oxycetoniae</name>
    <dbReference type="NCBI Taxonomy" id="497107"/>
    <lineage>
        <taxon>Eukaryota</taxon>
        <taxon>Fungi</taxon>
        <taxon>Dikarya</taxon>
        <taxon>Ascomycota</taxon>
        <taxon>Saccharomycotina</taxon>
        <taxon>Pichiomycetes</taxon>
        <taxon>Debaryomycetaceae</taxon>
        <taxon>Candida/Lodderomyces clade</taxon>
        <taxon>Candida</taxon>
    </lineage>
</organism>
<feature type="domain" description="Small EDRK-rich factor-like N-terminal" evidence="10">
    <location>
        <begin position="1"/>
        <end position="25"/>
    </location>
</feature>
<evidence type="ECO:0000256" key="3">
    <source>
        <dbReference type="ARBA" id="ARBA00022574"/>
    </source>
</evidence>
<dbReference type="GO" id="GO:0033290">
    <property type="term" value="C:eukaryotic 48S preinitiation complex"/>
    <property type="evidence" value="ECO:0007669"/>
    <property type="project" value="UniProtKB-UniRule"/>
</dbReference>
<dbReference type="InterPro" id="IPR029058">
    <property type="entry name" value="AB_hydrolase_fold"/>
</dbReference>
<dbReference type="InterPro" id="IPR001680">
    <property type="entry name" value="WD40_rpt"/>
</dbReference>
<dbReference type="GO" id="GO:0016282">
    <property type="term" value="C:eukaryotic 43S preinitiation complex"/>
    <property type="evidence" value="ECO:0007669"/>
    <property type="project" value="UniProtKB-UniRule"/>
</dbReference>
<dbReference type="InterPro" id="IPR007513">
    <property type="entry name" value="SERF-like_N"/>
</dbReference>
<evidence type="ECO:0000256" key="5">
    <source>
        <dbReference type="ARBA" id="ARBA00022917"/>
    </source>
</evidence>
<dbReference type="Pfam" id="PF04419">
    <property type="entry name" value="SERF-like_N"/>
    <property type="match status" value="1"/>
</dbReference>
<reference evidence="11" key="1">
    <citation type="journal article" date="2022" name="DNA Res.">
        <title>Genome analysis of five recently described species of the CUG-Ser clade uncovers Candida theae as a new hybrid lineage with pathogenic potential in the Candida parapsilosis species complex.</title>
        <authorList>
            <person name="Mixao V."/>
            <person name="Del Olmo V."/>
            <person name="Hegedusova E."/>
            <person name="Saus E."/>
            <person name="Pryszcz L."/>
            <person name="Cillingova A."/>
            <person name="Nosek J."/>
            <person name="Gabaldon T."/>
        </authorList>
    </citation>
    <scope>NUCLEOTIDE SEQUENCE</scope>
    <source>
        <strain evidence="11">CBS 10844</strain>
    </source>
</reference>
<dbReference type="InterPro" id="IPR015943">
    <property type="entry name" value="WD40/YVTN_repeat-like_dom_sf"/>
</dbReference>
<evidence type="ECO:0000256" key="4">
    <source>
        <dbReference type="ARBA" id="ARBA00022737"/>
    </source>
</evidence>
<feature type="repeat" description="WD" evidence="7">
    <location>
        <begin position="339"/>
        <end position="380"/>
    </location>
</feature>
<feature type="repeat" description="WD" evidence="7">
    <location>
        <begin position="627"/>
        <end position="657"/>
    </location>
</feature>
<comment type="caution">
    <text evidence="11">The sequence shown here is derived from an EMBL/GenBank/DDBJ whole genome shotgun (WGS) entry which is preliminary data.</text>
</comment>
<proteinExistence type="inferred from homology"/>
<dbReference type="AlphaFoldDB" id="A0AAI9WXM7"/>